<evidence type="ECO:0000313" key="7">
    <source>
        <dbReference type="Proteomes" id="UP000280501"/>
    </source>
</evidence>
<reference evidence="6 7" key="1">
    <citation type="submission" date="2018-11" db="EMBL/GenBank/DDBJ databases">
        <title>Sequencing the genomes of 1000 actinobacteria strains.</title>
        <authorList>
            <person name="Klenk H.-P."/>
        </authorList>
    </citation>
    <scope>NUCLEOTIDE SEQUENCE [LARGE SCALE GENOMIC DNA]</scope>
    <source>
        <strain evidence="6 7">DSM 15700</strain>
    </source>
</reference>
<name>A0A3N4Z854_9MICO</name>
<dbReference type="GO" id="GO:0032259">
    <property type="term" value="P:methylation"/>
    <property type="evidence" value="ECO:0007669"/>
    <property type="project" value="UniProtKB-KW"/>
</dbReference>
<dbReference type="Proteomes" id="UP000280501">
    <property type="component" value="Unassembled WGS sequence"/>
</dbReference>
<dbReference type="PROSITE" id="PS00092">
    <property type="entry name" value="N6_MTASE"/>
    <property type="match status" value="1"/>
</dbReference>
<dbReference type="OrthoDB" id="9773060at2"/>
<dbReference type="InterPro" id="IPR002295">
    <property type="entry name" value="N4/N6-MTase_EcoPI_Mod-like"/>
</dbReference>
<dbReference type="InterPro" id="IPR002941">
    <property type="entry name" value="DNA_methylase_N4/N6"/>
</dbReference>
<gene>
    <name evidence="6" type="ORF">EDD34_2132</name>
</gene>
<dbReference type="RefSeq" id="WP_123814533.1">
    <property type="nucleotide sequence ID" value="NZ_RKQZ01000001.1"/>
</dbReference>
<evidence type="ECO:0000256" key="1">
    <source>
        <dbReference type="ARBA" id="ARBA00006594"/>
    </source>
</evidence>
<accession>A0A3N4Z854</accession>
<dbReference type="AlphaFoldDB" id="A0A3N4Z854"/>
<evidence type="ECO:0000313" key="6">
    <source>
        <dbReference type="EMBL" id="RPF21502.1"/>
    </source>
</evidence>
<comment type="similarity">
    <text evidence="1">Belongs to the N(4)/N(6)-methyltransferase family.</text>
</comment>
<dbReference type="GO" id="GO:0008170">
    <property type="term" value="F:N-methyltransferase activity"/>
    <property type="evidence" value="ECO:0007669"/>
    <property type="project" value="InterPro"/>
</dbReference>
<keyword evidence="3 6" id="KW-0808">Transferase</keyword>
<organism evidence="6 7">
    <name type="scientific">Myceligenerans xiligouense</name>
    <dbReference type="NCBI Taxonomy" id="253184"/>
    <lineage>
        <taxon>Bacteria</taxon>
        <taxon>Bacillati</taxon>
        <taxon>Actinomycetota</taxon>
        <taxon>Actinomycetes</taxon>
        <taxon>Micrococcales</taxon>
        <taxon>Promicromonosporaceae</taxon>
        <taxon>Myceligenerans</taxon>
    </lineage>
</organism>
<dbReference type="PRINTS" id="PR00506">
    <property type="entry name" value="D21N6MTFRASE"/>
</dbReference>
<feature type="domain" description="DNA methylase N-4/N-6" evidence="5">
    <location>
        <begin position="111"/>
        <end position="447"/>
    </location>
</feature>
<dbReference type="Gene3D" id="3.40.50.150">
    <property type="entry name" value="Vaccinia Virus protein VP39"/>
    <property type="match status" value="1"/>
</dbReference>
<proteinExistence type="inferred from homology"/>
<dbReference type="Pfam" id="PF01555">
    <property type="entry name" value="N6_N4_Mtase"/>
    <property type="match status" value="1"/>
</dbReference>
<evidence type="ECO:0000256" key="3">
    <source>
        <dbReference type="ARBA" id="ARBA00022679"/>
    </source>
</evidence>
<dbReference type="InterPro" id="IPR029063">
    <property type="entry name" value="SAM-dependent_MTases_sf"/>
</dbReference>
<evidence type="ECO:0000256" key="4">
    <source>
        <dbReference type="ARBA" id="ARBA00022691"/>
    </source>
</evidence>
<evidence type="ECO:0000256" key="2">
    <source>
        <dbReference type="ARBA" id="ARBA00022603"/>
    </source>
</evidence>
<dbReference type="InterPro" id="IPR002052">
    <property type="entry name" value="DNA_methylase_N6_adenine_CS"/>
</dbReference>
<sequence>MTSFVPGGTPDSRAELLAQLRDLVPSAFLDGELDRDALIAALGLGGEGKPAFSFAWPGIDHARQDARVPTTATLVPDEDASLHWPSARNILIEGDNLQVLKLLKNGYSRAVKLIYIDPPYNTGDTFTYNDDFAVPERRYLVETGQVDDQGNATTSRVETGGRKHAPWLTMMFPRLTLARHLLRRDGVILASIDDNEAHHLRLLLDAVFGPENFVGNFTWNGGRKNDARQISVGHDYVVAYARDHAYLREQDARWRERKSGLDEIYAKVSELRGVHGQDFAAIHTALLTWYRELPDEHPSKAHEHFNYVDDRGVYFPDNLRSPNPRPNLVYDFNGYRPHQNGWAYSRERMEQLDAAGRIYYPENTDQRLKIKSYLHEHEEWAPGSVFYKDRRAASKALDKLMGGTVFDYPKDIEVLARLFHAITDDGDLILDFFAGSGSTGHAVWEQNPKDGKTRHWILVQAPEKPSASEDSGKNALDAGYGTIFEVTAERLRRTAALLQEETLDAPELGFRIFRTCPTNLVIEKPIVASPELTGKDYLAQVLDHTAGSPVVEGAQPIDVAWEVALKATGTRLDALVTRHELDGVTVYEFAPAGDQAASGRLLISLDAFSLATADALGLSDDDTLILRGDRVEDSVTLTLAPRLQSRLVLLERVPREVSL</sequence>
<keyword evidence="4" id="KW-0949">S-adenosyl-L-methionine</keyword>
<keyword evidence="7" id="KW-1185">Reference proteome</keyword>
<dbReference type="EMBL" id="RKQZ01000001">
    <property type="protein sequence ID" value="RPF21502.1"/>
    <property type="molecule type" value="Genomic_DNA"/>
</dbReference>
<keyword evidence="2 6" id="KW-0489">Methyltransferase</keyword>
<dbReference type="SUPFAM" id="SSF53335">
    <property type="entry name" value="S-adenosyl-L-methionine-dependent methyltransferases"/>
    <property type="match status" value="1"/>
</dbReference>
<comment type="caution">
    <text evidence="6">The sequence shown here is derived from an EMBL/GenBank/DDBJ whole genome shotgun (WGS) entry which is preliminary data.</text>
</comment>
<evidence type="ECO:0000259" key="5">
    <source>
        <dbReference type="Pfam" id="PF01555"/>
    </source>
</evidence>
<dbReference type="GO" id="GO:0003677">
    <property type="term" value="F:DNA binding"/>
    <property type="evidence" value="ECO:0007669"/>
    <property type="project" value="InterPro"/>
</dbReference>
<protein>
    <submittedName>
        <fullName evidence="6">Adenine-specific DNA-methyltransferase</fullName>
    </submittedName>
</protein>